<sequence length="56" mass="6180">GWTMEQYEHQYRQAFAEAAKAADSTWRAGKPIPAGALDGITRESVESGRKSVDIKL</sequence>
<organism evidence="1 2">
    <name type="scientific">Roseburia inulinivorans</name>
    <dbReference type="NCBI Taxonomy" id="360807"/>
    <lineage>
        <taxon>Bacteria</taxon>
        <taxon>Bacillati</taxon>
        <taxon>Bacillota</taxon>
        <taxon>Clostridia</taxon>
        <taxon>Lachnospirales</taxon>
        <taxon>Lachnospiraceae</taxon>
        <taxon>Roseburia</taxon>
    </lineage>
</organism>
<dbReference type="EMBL" id="QRUN01000066">
    <property type="protein sequence ID" value="RGR63308.1"/>
    <property type="molecule type" value="Genomic_DNA"/>
</dbReference>
<comment type="caution">
    <text evidence="1">The sequence shown here is derived from an EMBL/GenBank/DDBJ whole genome shotgun (WGS) entry which is preliminary data.</text>
</comment>
<dbReference type="Proteomes" id="UP000285820">
    <property type="component" value="Unassembled WGS sequence"/>
</dbReference>
<gene>
    <name evidence="1" type="ORF">DWY29_17265</name>
</gene>
<dbReference type="RefSeq" id="WP_181976717.1">
    <property type="nucleotide sequence ID" value="NZ_QRUN01000066.1"/>
</dbReference>
<dbReference type="Pfam" id="PF12995">
    <property type="entry name" value="DUF3879"/>
    <property type="match status" value="1"/>
</dbReference>
<evidence type="ECO:0000313" key="2">
    <source>
        <dbReference type="Proteomes" id="UP000285820"/>
    </source>
</evidence>
<feature type="non-terminal residue" evidence="1">
    <location>
        <position position="1"/>
    </location>
</feature>
<reference evidence="1 2" key="1">
    <citation type="submission" date="2018-08" db="EMBL/GenBank/DDBJ databases">
        <title>A genome reference for cultivated species of the human gut microbiota.</title>
        <authorList>
            <person name="Zou Y."/>
            <person name="Xue W."/>
            <person name="Luo G."/>
        </authorList>
    </citation>
    <scope>NUCLEOTIDE SEQUENCE [LARGE SCALE GENOMIC DNA]</scope>
    <source>
        <strain evidence="1 2">AF24-4</strain>
    </source>
</reference>
<protein>
    <submittedName>
        <fullName evidence="1">Uncharacterized protein</fullName>
    </submittedName>
</protein>
<dbReference type="InterPro" id="IPR024540">
    <property type="entry name" value="DUF3879"/>
</dbReference>
<name>A0A3R5YHD1_9FIRM</name>
<dbReference type="AlphaFoldDB" id="A0A3R5YHD1"/>
<proteinExistence type="predicted"/>
<accession>A0A3R5YHD1</accession>
<evidence type="ECO:0000313" key="1">
    <source>
        <dbReference type="EMBL" id="RGR63308.1"/>
    </source>
</evidence>